<keyword evidence="1" id="KW-1133">Transmembrane helix</keyword>
<keyword evidence="3" id="KW-1185">Reference proteome</keyword>
<proteinExistence type="predicted"/>
<dbReference type="Pfam" id="PF05106">
    <property type="entry name" value="Phage_holin_3_1"/>
    <property type="match status" value="1"/>
</dbReference>
<gene>
    <name evidence="2" type="ORF">D3877_16205</name>
</gene>
<dbReference type="RefSeq" id="WP_119831757.1">
    <property type="nucleotide sequence ID" value="NZ_QYUL01000002.1"/>
</dbReference>
<feature type="transmembrane region" description="Helical" evidence="1">
    <location>
        <begin position="43"/>
        <end position="64"/>
    </location>
</feature>
<evidence type="ECO:0000313" key="2">
    <source>
        <dbReference type="EMBL" id="RJF81665.1"/>
    </source>
</evidence>
<sequence length="109" mass="11458">MAADPNPDLIQAAKPLLPSLVGVVFGMFARWSREAKAGRVKSFRRMMLLDCPTLGALTLAAGSVAQRMDADPLTTAGIGCAAGYVGIEVLNAFVSWRLKGVAAPTREPS</sequence>
<keyword evidence="1" id="KW-0472">Membrane</keyword>
<feature type="transmembrane region" description="Helical" evidence="1">
    <location>
        <begin position="76"/>
        <end position="96"/>
    </location>
</feature>
<feature type="transmembrane region" description="Helical" evidence="1">
    <location>
        <begin position="12"/>
        <end position="31"/>
    </location>
</feature>
<protein>
    <recommendedName>
        <fullName evidence="4">Holin</fullName>
    </recommendedName>
</protein>
<accession>A0A418VX07</accession>
<name>A0A418VX07_9PROT</name>
<evidence type="ECO:0008006" key="4">
    <source>
        <dbReference type="Google" id="ProtNLM"/>
    </source>
</evidence>
<keyword evidence="1" id="KW-0812">Transmembrane</keyword>
<dbReference type="InterPro" id="IPR006481">
    <property type="entry name" value="Phage_lambda_GpS_holin"/>
</dbReference>
<evidence type="ECO:0000256" key="1">
    <source>
        <dbReference type="SAM" id="Phobius"/>
    </source>
</evidence>
<dbReference type="Proteomes" id="UP000283458">
    <property type="component" value="Unassembled WGS sequence"/>
</dbReference>
<evidence type="ECO:0000313" key="3">
    <source>
        <dbReference type="Proteomes" id="UP000283458"/>
    </source>
</evidence>
<reference evidence="2 3" key="1">
    <citation type="submission" date="2018-09" db="EMBL/GenBank/DDBJ databases">
        <authorList>
            <person name="Zhu H."/>
        </authorList>
    </citation>
    <scope>NUCLEOTIDE SEQUENCE [LARGE SCALE GENOMIC DNA]</scope>
    <source>
        <strain evidence="2 3">K2W22B-5</strain>
    </source>
</reference>
<comment type="caution">
    <text evidence="2">The sequence shown here is derived from an EMBL/GenBank/DDBJ whole genome shotgun (WGS) entry which is preliminary data.</text>
</comment>
<organism evidence="2 3">
    <name type="scientific">Azospirillum cavernae</name>
    <dbReference type="NCBI Taxonomy" id="2320860"/>
    <lineage>
        <taxon>Bacteria</taxon>
        <taxon>Pseudomonadati</taxon>
        <taxon>Pseudomonadota</taxon>
        <taxon>Alphaproteobacteria</taxon>
        <taxon>Rhodospirillales</taxon>
        <taxon>Azospirillaceae</taxon>
        <taxon>Azospirillum</taxon>
    </lineage>
</organism>
<dbReference type="EMBL" id="QYUL01000002">
    <property type="protein sequence ID" value="RJF81665.1"/>
    <property type="molecule type" value="Genomic_DNA"/>
</dbReference>
<dbReference type="AlphaFoldDB" id="A0A418VX07"/>